<dbReference type="PANTHER" id="PTHR24221">
    <property type="entry name" value="ATP-BINDING CASSETTE SUB-FAMILY B"/>
    <property type="match status" value="1"/>
</dbReference>
<evidence type="ECO:0000313" key="11">
    <source>
        <dbReference type="Proteomes" id="UP000526734"/>
    </source>
</evidence>
<reference evidence="10 11" key="1">
    <citation type="submission" date="2020-08" db="EMBL/GenBank/DDBJ databases">
        <title>Amycolatopsis sp. nov. DR6-1 isolated from Dendrobium heterocarpum.</title>
        <authorList>
            <person name="Tedsree N."/>
            <person name="Kuncharoen N."/>
            <person name="Likhitwitayawuid K."/>
            <person name="Tanasupawat S."/>
        </authorList>
    </citation>
    <scope>NUCLEOTIDE SEQUENCE [LARGE SCALE GENOMIC DNA]</scope>
    <source>
        <strain evidence="10 11">DR6-1</strain>
    </source>
</reference>
<dbReference type="GO" id="GO:0005524">
    <property type="term" value="F:ATP binding"/>
    <property type="evidence" value="ECO:0007669"/>
    <property type="project" value="UniProtKB-KW"/>
</dbReference>
<dbReference type="GO" id="GO:0045454">
    <property type="term" value="P:cell redox homeostasis"/>
    <property type="evidence" value="ECO:0007669"/>
    <property type="project" value="InterPro"/>
</dbReference>
<comment type="subcellular location">
    <subcellularLocation>
        <location evidence="1">Cell membrane</location>
        <topology evidence="1">Multi-pass membrane protein</topology>
    </subcellularLocation>
</comment>
<evidence type="ECO:0000313" key="10">
    <source>
        <dbReference type="EMBL" id="MBB1157544.1"/>
    </source>
</evidence>
<dbReference type="InterPro" id="IPR011527">
    <property type="entry name" value="ABC1_TM_dom"/>
</dbReference>
<evidence type="ECO:0000256" key="3">
    <source>
        <dbReference type="ARBA" id="ARBA00022741"/>
    </source>
</evidence>
<keyword evidence="2 7" id="KW-0812">Transmembrane</keyword>
<evidence type="ECO:0000256" key="2">
    <source>
        <dbReference type="ARBA" id="ARBA00022692"/>
    </source>
</evidence>
<dbReference type="Proteomes" id="UP000526734">
    <property type="component" value="Unassembled WGS sequence"/>
</dbReference>
<dbReference type="InterPro" id="IPR027417">
    <property type="entry name" value="P-loop_NTPase"/>
</dbReference>
<dbReference type="NCBIfam" id="TIGR02868">
    <property type="entry name" value="CydC"/>
    <property type="match status" value="1"/>
</dbReference>
<comment type="caution">
    <text evidence="10">The sequence shown here is derived from an EMBL/GenBank/DDBJ whole genome shotgun (WGS) entry which is preliminary data.</text>
</comment>
<dbReference type="GO" id="GO:0034775">
    <property type="term" value="P:glutathione transmembrane transport"/>
    <property type="evidence" value="ECO:0007669"/>
    <property type="project" value="InterPro"/>
</dbReference>
<keyword evidence="4" id="KW-0067">ATP-binding</keyword>
<feature type="transmembrane region" description="Helical" evidence="7">
    <location>
        <begin position="138"/>
        <end position="156"/>
    </location>
</feature>
<gene>
    <name evidence="10" type="primary">cydC</name>
    <name evidence="10" type="ORF">H4281_30745</name>
</gene>
<keyword evidence="3" id="KW-0547">Nucleotide-binding</keyword>
<dbReference type="Gene3D" id="3.40.50.300">
    <property type="entry name" value="P-loop containing nucleotide triphosphate hydrolases"/>
    <property type="match status" value="1"/>
</dbReference>
<dbReference type="SMART" id="SM00382">
    <property type="entry name" value="AAA"/>
    <property type="match status" value="1"/>
</dbReference>
<evidence type="ECO:0000256" key="4">
    <source>
        <dbReference type="ARBA" id="ARBA00022840"/>
    </source>
</evidence>
<feature type="transmembrane region" description="Helical" evidence="7">
    <location>
        <begin position="7"/>
        <end position="29"/>
    </location>
</feature>
<dbReference type="RefSeq" id="WP_182894396.1">
    <property type="nucleotide sequence ID" value="NZ_JACGZW010000011.1"/>
</dbReference>
<dbReference type="GO" id="GO:0016887">
    <property type="term" value="F:ATP hydrolysis activity"/>
    <property type="evidence" value="ECO:0007669"/>
    <property type="project" value="InterPro"/>
</dbReference>
<dbReference type="InterPro" id="IPR003593">
    <property type="entry name" value="AAA+_ATPase"/>
</dbReference>
<feature type="transmembrane region" description="Helical" evidence="7">
    <location>
        <begin position="35"/>
        <end position="53"/>
    </location>
</feature>
<dbReference type="InterPro" id="IPR039421">
    <property type="entry name" value="Type_1_exporter"/>
</dbReference>
<sequence length="507" mass="52870">MKLVRATLLAVGAELAGLGLTGTAAWLLMRAAEQPPLAALTLAIVAVRVFALARGGLRYAERLAGHDVVLRYLGSLRARMYQALLPRRVAEHSGADLVTRLVSDVDAVQDAILRLALPAVVAGAVGLAVVIFAGLVSLPLAGVVLIGLLTTGLLLIPRSKAPEPRQELAEHTVELVLGRDELIAYGWEQREKARATAIIHNLAAESRRTGRRLALTTAAGVAGQFATTAAVALLSPASIPVTAALTLTTMALFELILPLLPAVERIPEIRASLSRVRAVLSAPESAPEPIPGPGHFRLANVGVQHPGRRAALEGVDLDLPPGTRLGILGPSGAGKTTLLHVLLGFVSPTSGSITVDGRPVAGPHPAVVSGALADAHVFATTVRENLLLANPEATDDDLRAACETAGFDLPLDRDTGQDGDALSGGQRQRLILARAVLAAPPVLVLDEPVEGLDPAHGDEVLARVLAQAKGTVVLVTHRPEHVAGFDQVLTLEDGRPALRREALTVRG</sequence>
<dbReference type="Pfam" id="PF00005">
    <property type="entry name" value="ABC_tran"/>
    <property type="match status" value="1"/>
</dbReference>
<dbReference type="GO" id="GO:0034040">
    <property type="term" value="F:ATPase-coupled lipid transmembrane transporter activity"/>
    <property type="evidence" value="ECO:0007669"/>
    <property type="project" value="TreeGrafter"/>
</dbReference>
<proteinExistence type="predicted"/>
<dbReference type="SUPFAM" id="SSF52540">
    <property type="entry name" value="P-loop containing nucleoside triphosphate hydrolases"/>
    <property type="match status" value="1"/>
</dbReference>
<evidence type="ECO:0000256" key="6">
    <source>
        <dbReference type="ARBA" id="ARBA00023136"/>
    </source>
</evidence>
<dbReference type="PROSITE" id="PS50893">
    <property type="entry name" value="ABC_TRANSPORTER_2"/>
    <property type="match status" value="1"/>
</dbReference>
<evidence type="ECO:0000256" key="1">
    <source>
        <dbReference type="ARBA" id="ARBA00004651"/>
    </source>
</evidence>
<feature type="domain" description="ABC transporter" evidence="8">
    <location>
        <begin position="296"/>
        <end position="505"/>
    </location>
</feature>
<feature type="transmembrane region" description="Helical" evidence="7">
    <location>
        <begin position="239"/>
        <end position="260"/>
    </location>
</feature>
<dbReference type="InterPro" id="IPR003439">
    <property type="entry name" value="ABC_transporter-like_ATP-bd"/>
</dbReference>
<feature type="transmembrane region" description="Helical" evidence="7">
    <location>
        <begin position="111"/>
        <end position="132"/>
    </location>
</feature>
<dbReference type="PROSITE" id="PS50929">
    <property type="entry name" value="ABC_TM1F"/>
    <property type="match status" value="1"/>
</dbReference>
<dbReference type="GO" id="GO:0005886">
    <property type="term" value="C:plasma membrane"/>
    <property type="evidence" value="ECO:0007669"/>
    <property type="project" value="UniProtKB-SubCell"/>
</dbReference>
<dbReference type="CDD" id="cd03228">
    <property type="entry name" value="ABCC_MRP_Like"/>
    <property type="match status" value="1"/>
</dbReference>
<dbReference type="Gene3D" id="1.20.1560.10">
    <property type="entry name" value="ABC transporter type 1, transmembrane domain"/>
    <property type="match status" value="1"/>
</dbReference>
<keyword evidence="6 7" id="KW-0472">Membrane</keyword>
<dbReference type="EMBL" id="JACGZW010000011">
    <property type="protein sequence ID" value="MBB1157544.1"/>
    <property type="molecule type" value="Genomic_DNA"/>
</dbReference>
<name>A0A7W3ZE52_9PSEU</name>
<dbReference type="InterPro" id="IPR014223">
    <property type="entry name" value="ABC_CydC/D"/>
</dbReference>
<dbReference type="AlphaFoldDB" id="A0A7W3ZE52"/>
<keyword evidence="5 7" id="KW-1133">Transmembrane helix</keyword>
<keyword evidence="11" id="KW-1185">Reference proteome</keyword>
<feature type="domain" description="ABC transmembrane type-1" evidence="9">
    <location>
        <begin position="6"/>
        <end position="234"/>
    </location>
</feature>
<evidence type="ECO:0000256" key="5">
    <source>
        <dbReference type="ARBA" id="ARBA00022989"/>
    </source>
</evidence>
<dbReference type="InterPro" id="IPR017871">
    <property type="entry name" value="ABC_transporter-like_CS"/>
</dbReference>
<evidence type="ECO:0000259" key="8">
    <source>
        <dbReference type="PROSITE" id="PS50893"/>
    </source>
</evidence>
<evidence type="ECO:0000256" key="7">
    <source>
        <dbReference type="SAM" id="Phobius"/>
    </source>
</evidence>
<dbReference type="PROSITE" id="PS00211">
    <property type="entry name" value="ABC_TRANSPORTER_1"/>
    <property type="match status" value="1"/>
</dbReference>
<dbReference type="InterPro" id="IPR036640">
    <property type="entry name" value="ABC1_TM_sf"/>
</dbReference>
<dbReference type="SUPFAM" id="SSF90123">
    <property type="entry name" value="ABC transporter transmembrane region"/>
    <property type="match status" value="1"/>
</dbReference>
<accession>A0A7W3ZE52</accession>
<organism evidence="10 11">
    <name type="scientific">Amycolatopsis dendrobii</name>
    <dbReference type="NCBI Taxonomy" id="2760662"/>
    <lineage>
        <taxon>Bacteria</taxon>
        <taxon>Bacillati</taxon>
        <taxon>Actinomycetota</taxon>
        <taxon>Actinomycetes</taxon>
        <taxon>Pseudonocardiales</taxon>
        <taxon>Pseudonocardiaceae</taxon>
        <taxon>Amycolatopsis</taxon>
    </lineage>
</organism>
<evidence type="ECO:0000259" key="9">
    <source>
        <dbReference type="PROSITE" id="PS50929"/>
    </source>
</evidence>
<dbReference type="GO" id="GO:0140359">
    <property type="term" value="F:ABC-type transporter activity"/>
    <property type="evidence" value="ECO:0007669"/>
    <property type="project" value="InterPro"/>
</dbReference>
<dbReference type="PANTHER" id="PTHR24221:SF654">
    <property type="entry name" value="ATP-BINDING CASSETTE SUB-FAMILY B MEMBER 6"/>
    <property type="match status" value="1"/>
</dbReference>
<protein>
    <submittedName>
        <fullName evidence="10">Thiol reductant ABC exporter subunit CydC</fullName>
    </submittedName>
</protein>